<dbReference type="OrthoDB" id="2118639at2759"/>
<dbReference type="InterPro" id="IPR002591">
    <property type="entry name" value="Phosphodiest/P_Trfase"/>
</dbReference>
<gene>
    <name evidence="1" type="ORF">BP5796_10050</name>
</gene>
<dbReference type="AlphaFoldDB" id="A0A3D8QUJ4"/>
<dbReference type="SUPFAM" id="SSF53649">
    <property type="entry name" value="Alkaline phosphatase-like"/>
    <property type="match status" value="1"/>
</dbReference>
<sequence>MTSDSQKLYKYVATFSVDGLHSSDIGKYTAQRPNSAIAQLLETGHQYTDAYTSGPSDSFPGTMNLYTGGSPRTTGIWYDDTYDRTYYLPYSTTGTSCSGPSGAEVAYDESKDYNSTELFSGGLDPQNLPQTIINGKCVNVYPHQRLRVNTVFEVVHAAGLQTAYTDKHPSYDVVRGPSGRGLSVGYFPEIAAIPVTVNDTIAYDELHVKAFLEWINDKTPAHSEIQDGLKVTPSVFGGNFQAVSVAQKTKGYVPGSLDFTPDLLQALDFVDASFANPEIIAPAAGVNLSFVTTDDIALIFLENHADVNTAVDNLNGKRDELHIQDIISHERLTYLGYGDPLRDPAVPDIIIRPELGVIYTGSTAKIAEHGGLSDDDRKIACFINNPGQEDYLQP</sequence>
<dbReference type="Pfam" id="PF01663">
    <property type="entry name" value="Phosphodiest"/>
    <property type="match status" value="1"/>
</dbReference>
<dbReference type="Proteomes" id="UP000256328">
    <property type="component" value="Unassembled WGS sequence"/>
</dbReference>
<comment type="caution">
    <text evidence="1">The sequence shown here is derived from an EMBL/GenBank/DDBJ whole genome shotgun (WGS) entry which is preliminary data.</text>
</comment>
<dbReference type="Gene3D" id="3.40.720.10">
    <property type="entry name" value="Alkaline Phosphatase, subunit A"/>
    <property type="match status" value="1"/>
</dbReference>
<name>A0A3D8QUJ4_9HELO</name>
<reference evidence="1 2" key="1">
    <citation type="journal article" date="2018" name="IMA Fungus">
        <title>IMA Genome-F 9: Draft genome sequence of Annulohypoxylon stygium, Aspergillus mulundensis, Berkeleyomyces basicola (syn. Thielaviopsis basicola), Ceratocystis smalleyi, two Cercospora beticola strains, Coleophoma cylindrospora, Fusarium fracticaudum, Phialophora cf. hyalina, and Morchella septimelata.</title>
        <authorList>
            <person name="Wingfield B.D."/>
            <person name="Bills G.F."/>
            <person name="Dong Y."/>
            <person name="Huang W."/>
            <person name="Nel W.J."/>
            <person name="Swalarsk-Parry B.S."/>
            <person name="Vaghefi N."/>
            <person name="Wilken P.M."/>
            <person name="An Z."/>
            <person name="de Beer Z.W."/>
            <person name="De Vos L."/>
            <person name="Chen L."/>
            <person name="Duong T.A."/>
            <person name="Gao Y."/>
            <person name="Hammerbacher A."/>
            <person name="Kikkert J.R."/>
            <person name="Li Y."/>
            <person name="Li H."/>
            <person name="Li K."/>
            <person name="Li Q."/>
            <person name="Liu X."/>
            <person name="Ma X."/>
            <person name="Naidoo K."/>
            <person name="Pethybridge S.J."/>
            <person name="Sun J."/>
            <person name="Steenkamp E.T."/>
            <person name="van der Nest M.A."/>
            <person name="van Wyk S."/>
            <person name="Wingfield M.J."/>
            <person name="Xiong C."/>
            <person name="Yue Q."/>
            <person name="Zhang X."/>
        </authorList>
    </citation>
    <scope>NUCLEOTIDE SEQUENCE [LARGE SCALE GENOMIC DNA]</scope>
    <source>
        <strain evidence="1 2">BP5796</strain>
    </source>
</reference>
<organism evidence="1 2">
    <name type="scientific">Coleophoma crateriformis</name>
    <dbReference type="NCBI Taxonomy" id="565419"/>
    <lineage>
        <taxon>Eukaryota</taxon>
        <taxon>Fungi</taxon>
        <taxon>Dikarya</taxon>
        <taxon>Ascomycota</taxon>
        <taxon>Pezizomycotina</taxon>
        <taxon>Leotiomycetes</taxon>
        <taxon>Helotiales</taxon>
        <taxon>Dermateaceae</taxon>
        <taxon>Coleophoma</taxon>
    </lineage>
</organism>
<proteinExistence type="predicted"/>
<dbReference type="InterPro" id="IPR017850">
    <property type="entry name" value="Alkaline_phosphatase_core_sf"/>
</dbReference>
<protein>
    <recommendedName>
        <fullName evidence="3">Alkaline phosphatase-like protein</fullName>
    </recommendedName>
</protein>
<accession>A0A3D8QUJ4</accession>
<evidence type="ECO:0008006" key="3">
    <source>
        <dbReference type="Google" id="ProtNLM"/>
    </source>
</evidence>
<dbReference type="EMBL" id="PDLN01000015">
    <property type="protein sequence ID" value="RDW65358.1"/>
    <property type="molecule type" value="Genomic_DNA"/>
</dbReference>
<keyword evidence="2" id="KW-1185">Reference proteome</keyword>
<evidence type="ECO:0000313" key="2">
    <source>
        <dbReference type="Proteomes" id="UP000256328"/>
    </source>
</evidence>
<evidence type="ECO:0000313" key="1">
    <source>
        <dbReference type="EMBL" id="RDW65358.1"/>
    </source>
</evidence>